<dbReference type="SUPFAM" id="SSF48208">
    <property type="entry name" value="Six-hairpin glycosidases"/>
    <property type="match status" value="1"/>
</dbReference>
<comment type="caution">
    <text evidence="11">The sequence shown here is derived from an EMBL/GenBank/DDBJ whole genome shotgun (WGS) entry which is preliminary data.</text>
</comment>
<sequence>MKNFDLWEEVYGFHFFTTVMQLYSIDRAIPVLETNKYFWGVDEQFLNKLIKTRDTLLSFVREKGGFIDHTREIIKSCPQVLGERSGLDIATILASVYTHDEGNAGNDLEIFDVDDNNILNTLYDLIESMSELYPINKLKVENNNKKTKFYGTALGRYPEDVYDGIDVSEGNPWFLATAAASELSFKLIKKYREESKDIVILKGNRFWSLVLDQYDPRKDITITYNSHGFNETLKSLMELGDSFLDTIRSHVANNGSMSEQFNKYTGFNQGARDLTWSYGAFLNTIQARNSIKNLL</sequence>
<evidence type="ECO:0000259" key="10">
    <source>
        <dbReference type="Pfam" id="PF00723"/>
    </source>
</evidence>
<evidence type="ECO:0000256" key="3">
    <source>
        <dbReference type="ARBA" id="ARBA00012593"/>
    </source>
</evidence>
<comment type="catalytic activity">
    <reaction evidence="1">
        <text>Hydrolysis of terminal (1-&gt;4)-linked alpha-D-glucose residues successively from non-reducing ends of the chains with release of beta-D-glucose.</text>
        <dbReference type="EC" id="3.2.1.3"/>
    </reaction>
</comment>
<dbReference type="InterPro" id="IPR008928">
    <property type="entry name" value="6-hairpin_glycosidase_sf"/>
</dbReference>
<proteinExistence type="inferred from homology"/>
<evidence type="ECO:0000313" key="12">
    <source>
        <dbReference type="Proteomes" id="UP001623330"/>
    </source>
</evidence>
<comment type="similarity">
    <text evidence="2">Belongs to the glycosyl hydrolase 15 family.</text>
</comment>
<accession>A0ABR4NR25</accession>
<evidence type="ECO:0000256" key="7">
    <source>
        <dbReference type="ARBA" id="ARBA00023326"/>
    </source>
</evidence>
<organism evidence="11 12">
    <name type="scientific">Nakaseomyces bracarensis</name>
    <dbReference type="NCBI Taxonomy" id="273131"/>
    <lineage>
        <taxon>Eukaryota</taxon>
        <taxon>Fungi</taxon>
        <taxon>Dikarya</taxon>
        <taxon>Ascomycota</taxon>
        <taxon>Saccharomycotina</taxon>
        <taxon>Saccharomycetes</taxon>
        <taxon>Saccharomycetales</taxon>
        <taxon>Saccharomycetaceae</taxon>
        <taxon>Nakaseomyces</taxon>
    </lineage>
</organism>
<evidence type="ECO:0000256" key="9">
    <source>
        <dbReference type="ARBA" id="ARBA00033473"/>
    </source>
</evidence>
<name>A0ABR4NR25_9SACH</name>
<dbReference type="PANTHER" id="PTHR31616:SF9">
    <property type="entry name" value="GLUCOAMYLASE, INTRACELLULAR SPORULATION-SPECIFIC"/>
    <property type="match status" value="1"/>
</dbReference>
<protein>
    <recommendedName>
        <fullName evidence="3">glucan 1,4-alpha-glucosidase</fullName>
        <ecNumber evidence="3">3.2.1.3</ecNumber>
    </recommendedName>
    <alternativeName>
        <fullName evidence="9">1,4-alpha-D-glucan glucohydrolase</fullName>
    </alternativeName>
    <alternativeName>
        <fullName evidence="8">Glucan 1,4-alpha-glucosidase</fullName>
    </alternativeName>
</protein>
<evidence type="ECO:0000256" key="2">
    <source>
        <dbReference type="ARBA" id="ARBA00006188"/>
    </source>
</evidence>
<feature type="domain" description="GH15-like" evidence="10">
    <location>
        <begin position="3"/>
        <end position="285"/>
    </location>
</feature>
<evidence type="ECO:0000256" key="6">
    <source>
        <dbReference type="ARBA" id="ARBA00023295"/>
    </source>
</evidence>
<keyword evidence="12" id="KW-1185">Reference proteome</keyword>
<dbReference type="EMBL" id="JBEVYD010000009">
    <property type="protein sequence ID" value="KAL3230700.1"/>
    <property type="molecule type" value="Genomic_DNA"/>
</dbReference>
<evidence type="ECO:0000313" key="11">
    <source>
        <dbReference type="EMBL" id="KAL3230700.1"/>
    </source>
</evidence>
<keyword evidence="6" id="KW-0326">Glycosidase</keyword>
<dbReference type="InterPro" id="IPR000165">
    <property type="entry name" value="Glucoamylase"/>
</dbReference>
<dbReference type="InterPro" id="IPR012341">
    <property type="entry name" value="6hp_glycosidase-like_sf"/>
</dbReference>
<dbReference type="EC" id="3.2.1.3" evidence="3"/>
<reference evidence="11 12" key="1">
    <citation type="submission" date="2024-05" db="EMBL/GenBank/DDBJ databases">
        <title>Long read based assembly of the Candida bracarensis genome reveals expanded adhesin content.</title>
        <authorList>
            <person name="Marcet-Houben M."/>
            <person name="Ksiezopolska E."/>
            <person name="Gabaldon T."/>
        </authorList>
    </citation>
    <scope>NUCLEOTIDE SEQUENCE [LARGE SCALE GENOMIC DNA]</scope>
    <source>
        <strain evidence="11 12">CBM6</strain>
    </source>
</reference>
<gene>
    <name evidence="11" type="ORF">RNJ44_01149</name>
</gene>
<evidence type="ECO:0000256" key="4">
    <source>
        <dbReference type="ARBA" id="ARBA00022801"/>
    </source>
</evidence>
<evidence type="ECO:0000256" key="5">
    <source>
        <dbReference type="ARBA" id="ARBA00023277"/>
    </source>
</evidence>
<dbReference type="PANTHER" id="PTHR31616">
    <property type="entry name" value="TREHALASE"/>
    <property type="match status" value="1"/>
</dbReference>
<keyword evidence="7" id="KW-0624">Polysaccharide degradation</keyword>
<evidence type="ECO:0000256" key="1">
    <source>
        <dbReference type="ARBA" id="ARBA00001863"/>
    </source>
</evidence>
<keyword evidence="5" id="KW-0119">Carbohydrate metabolism</keyword>
<dbReference type="Gene3D" id="1.50.10.10">
    <property type="match status" value="1"/>
</dbReference>
<keyword evidence="4" id="KW-0378">Hydrolase</keyword>
<dbReference type="InterPro" id="IPR011613">
    <property type="entry name" value="GH15-like"/>
</dbReference>
<dbReference type="PRINTS" id="PR00736">
    <property type="entry name" value="GLHYDRLASE15"/>
</dbReference>
<dbReference type="Pfam" id="PF00723">
    <property type="entry name" value="Glyco_hydro_15"/>
    <property type="match status" value="1"/>
</dbReference>
<evidence type="ECO:0000256" key="8">
    <source>
        <dbReference type="ARBA" id="ARBA00033442"/>
    </source>
</evidence>
<dbReference type="Proteomes" id="UP001623330">
    <property type="component" value="Unassembled WGS sequence"/>
</dbReference>